<reference evidence="2 3" key="1">
    <citation type="journal article" date="2015" name="Genome Announc.">
        <title>Complete Genome Sequence of Pelosinus fermentans JBW45, a Member of a Remarkably Competitive Group of Negativicutes in the Firmicutes Phylum.</title>
        <authorList>
            <person name="De Leon K.B."/>
            <person name="Utturkar S.M."/>
            <person name="Camilleri L.B."/>
            <person name="Elias D.A."/>
            <person name="Arkin A.P."/>
            <person name="Fields M.W."/>
            <person name="Brown S.D."/>
            <person name="Wall J.D."/>
        </authorList>
    </citation>
    <scope>NUCLEOTIDE SEQUENCE [LARGE SCALE GENOMIC DNA]</scope>
    <source>
        <strain evidence="2 3">JBW45</strain>
    </source>
</reference>
<dbReference type="Pfam" id="PF01381">
    <property type="entry name" value="HTH_3"/>
    <property type="match status" value="1"/>
</dbReference>
<dbReference type="RefSeq" id="WP_007959650.1">
    <property type="nucleotide sequence ID" value="NZ_CP010978.1"/>
</dbReference>
<dbReference type="STRING" id="1192197.JBW_01530"/>
<dbReference type="Proteomes" id="UP000005361">
    <property type="component" value="Chromosome"/>
</dbReference>
<evidence type="ECO:0000313" key="2">
    <source>
        <dbReference type="EMBL" id="AJQ26880.1"/>
    </source>
</evidence>
<dbReference type="InterPro" id="IPR001387">
    <property type="entry name" value="Cro/C1-type_HTH"/>
</dbReference>
<dbReference type="KEGG" id="pft:JBW_01530"/>
<dbReference type="CDD" id="cd00093">
    <property type="entry name" value="HTH_XRE"/>
    <property type="match status" value="1"/>
</dbReference>
<dbReference type="GO" id="GO:0003677">
    <property type="term" value="F:DNA binding"/>
    <property type="evidence" value="ECO:0007669"/>
    <property type="project" value="InterPro"/>
</dbReference>
<dbReference type="AlphaFoldDB" id="I9NML7"/>
<dbReference type="InterPro" id="IPR010982">
    <property type="entry name" value="Lambda_DNA-bd_dom_sf"/>
</dbReference>
<gene>
    <name evidence="2" type="ORF">JBW_01530</name>
</gene>
<dbReference type="Gene3D" id="1.10.260.40">
    <property type="entry name" value="lambda repressor-like DNA-binding domains"/>
    <property type="match status" value="1"/>
</dbReference>
<dbReference type="SUPFAM" id="SSF47413">
    <property type="entry name" value="lambda repressor-like DNA-binding domains"/>
    <property type="match status" value="1"/>
</dbReference>
<proteinExistence type="predicted"/>
<reference evidence="3" key="2">
    <citation type="submission" date="2015-02" db="EMBL/GenBank/DDBJ databases">
        <title>Complete Genome Sequence of Pelosinus fermentans JBW45.</title>
        <authorList>
            <person name="De Leon K.B."/>
            <person name="Utturkar S.M."/>
            <person name="Camilleri L.B."/>
            <person name="Arkin A.P."/>
            <person name="Fields M.W."/>
            <person name="Brown S.D."/>
            <person name="Wall J.D."/>
        </authorList>
    </citation>
    <scope>NUCLEOTIDE SEQUENCE [LARGE SCALE GENOMIC DNA]</scope>
    <source>
        <strain evidence="3">JBW45</strain>
    </source>
</reference>
<organism evidence="2 3">
    <name type="scientific">Pelosinus fermentans JBW45</name>
    <dbReference type="NCBI Taxonomy" id="1192197"/>
    <lineage>
        <taxon>Bacteria</taxon>
        <taxon>Bacillati</taxon>
        <taxon>Bacillota</taxon>
        <taxon>Negativicutes</taxon>
        <taxon>Selenomonadales</taxon>
        <taxon>Sporomusaceae</taxon>
        <taxon>Pelosinus</taxon>
    </lineage>
</organism>
<dbReference type="HOGENOM" id="CLU_1068976_0_0_9"/>
<dbReference type="PROSITE" id="PS50943">
    <property type="entry name" value="HTH_CROC1"/>
    <property type="match status" value="1"/>
</dbReference>
<name>I9NML7_9FIRM</name>
<sequence>MSLIDTIQKLCSRENTTLIGLEREIGLGRGTIRNWDKSSPSIDKLQKVADYFDVSIDYLIGTNQNDFFRKILNEFKCMVNEKLQKEKLSIDELSLKLSIDPILLAEALDDNTLLTYKDFAMMLETMLNNIRRENIKENIINYFFDFLDLHSKIFKYEYNRPYDEPFKSFHKNDLNLENKELSTKYKNSSSLSPKEERDIARDLEKMLSNLESREAMSFYDGEPLDEESKELLRISLENSMRLAKQMAKKKFTPKKYRKEE</sequence>
<dbReference type="SMART" id="SM00530">
    <property type="entry name" value="HTH_XRE"/>
    <property type="match status" value="1"/>
</dbReference>
<dbReference type="EMBL" id="CP010978">
    <property type="protein sequence ID" value="AJQ26880.1"/>
    <property type="molecule type" value="Genomic_DNA"/>
</dbReference>
<feature type="domain" description="HTH cro/C1-type" evidence="1">
    <location>
        <begin position="7"/>
        <end position="59"/>
    </location>
</feature>
<accession>I9NML7</accession>
<evidence type="ECO:0000313" key="3">
    <source>
        <dbReference type="Proteomes" id="UP000005361"/>
    </source>
</evidence>
<evidence type="ECO:0000259" key="1">
    <source>
        <dbReference type="PROSITE" id="PS50943"/>
    </source>
</evidence>
<protein>
    <submittedName>
        <fullName evidence="2">Helix-turn-helix domain protein</fullName>
    </submittedName>
</protein>